<keyword evidence="1" id="KW-1133">Transmembrane helix</keyword>
<dbReference type="OrthoDB" id="9783944at2"/>
<dbReference type="Proteomes" id="UP000180098">
    <property type="component" value="Unassembled WGS sequence"/>
</dbReference>
<dbReference type="InterPro" id="IPR029410">
    <property type="entry name" value="CAP_assoc"/>
</dbReference>
<dbReference type="Pfam" id="PF14504">
    <property type="entry name" value="CAP_assoc_N"/>
    <property type="match status" value="1"/>
</dbReference>
<evidence type="ECO:0000259" key="3">
    <source>
        <dbReference type="Pfam" id="PF14504"/>
    </source>
</evidence>
<protein>
    <recommendedName>
        <fullName evidence="6">CAP domain-containing protein</fullName>
    </recommendedName>
</protein>
<dbReference type="PANTHER" id="PTHR31157:SF26">
    <property type="entry name" value="SCP-LIKE EXTRACELLULAR PROTEIN"/>
    <property type="match status" value="1"/>
</dbReference>
<evidence type="ECO:0008006" key="6">
    <source>
        <dbReference type="Google" id="ProtNLM"/>
    </source>
</evidence>
<dbReference type="CDD" id="cd05379">
    <property type="entry name" value="CAP_bacterial"/>
    <property type="match status" value="1"/>
</dbReference>
<dbReference type="PANTHER" id="PTHR31157">
    <property type="entry name" value="SCP DOMAIN-CONTAINING PROTEIN"/>
    <property type="match status" value="1"/>
</dbReference>
<evidence type="ECO:0000259" key="2">
    <source>
        <dbReference type="Pfam" id="PF00188"/>
    </source>
</evidence>
<dbReference type="SUPFAM" id="SSF55797">
    <property type="entry name" value="PR-1-like"/>
    <property type="match status" value="1"/>
</dbReference>
<dbReference type="RefSeq" id="WP_071314166.1">
    <property type="nucleotide sequence ID" value="NZ_MLQQ01000042.1"/>
</dbReference>
<sequence length="354" mass="41461">MGKIYLFIIVFFTSIAIYFSFFVDSKLVVEKDVEQIDKSLAVMESETFSIRNNNRNKLTDDGLHSYIGQPITYLEKNLGEPVRIDKSAYDYDWWIYSDHLENGYLQVGVEDEKVVSVYVIGDENVSTAPFQLGAPYDKLNENFNFEDQVSFNVRSNSYQFNLTEEELKTRPLLYIDNIFVQLYFDTFTNQLSSIRYLDHETIVKHRPYSVVYRGELIEAQPLSENEWREIEVGSSLQIYYITNQIRKKHSLETLSWDEETAHVAYLHSEDMKINSYFSHTSPANGELKDRLKRQEILYKLAGENIAAKYVDAIEAVEGWLNSEGHRVNLLHEEFTHLGVGVYQRYYTQNFITPW</sequence>
<accession>A0A1S2LDG5</accession>
<dbReference type="AlphaFoldDB" id="A0A1S2LDG5"/>
<proteinExistence type="predicted"/>
<dbReference type="Pfam" id="PF00188">
    <property type="entry name" value="CAP"/>
    <property type="match status" value="1"/>
</dbReference>
<dbReference type="Gene3D" id="3.40.33.10">
    <property type="entry name" value="CAP"/>
    <property type="match status" value="1"/>
</dbReference>
<gene>
    <name evidence="4" type="ORF">BKP35_14920</name>
</gene>
<keyword evidence="1" id="KW-0812">Transmembrane</keyword>
<dbReference type="EMBL" id="MLQQ01000042">
    <property type="protein sequence ID" value="OIJ09777.1"/>
    <property type="molecule type" value="Genomic_DNA"/>
</dbReference>
<feature type="domain" description="SCP" evidence="2">
    <location>
        <begin position="241"/>
        <end position="349"/>
    </location>
</feature>
<comment type="caution">
    <text evidence="4">The sequence shown here is derived from an EMBL/GenBank/DDBJ whole genome shotgun (WGS) entry which is preliminary data.</text>
</comment>
<keyword evidence="1" id="KW-0472">Membrane</keyword>
<feature type="domain" description="CAP-associated" evidence="3">
    <location>
        <begin position="67"/>
        <end position="208"/>
    </location>
</feature>
<evidence type="ECO:0000256" key="1">
    <source>
        <dbReference type="SAM" id="Phobius"/>
    </source>
</evidence>
<keyword evidence="5" id="KW-1185">Reference proteome</keyword>
<name>A0A1S2LDG5_9BACI</name>
<evidence type="ECO:0000313" key="5">
    <source>
        <dbReference type="Proteomes" id="UP000180098"/>
    </source>
</evidence>
<evidence type="ECO:0000313" key="4">
    <source>
        <dbReference type="EMBL" id="OIJ09777.1"/>
    </source>
</evidence>
<reference evidence="4 5" key="1">
    <citation type="submission" date="2016-10" db="EMBL/GenBank/DDBJ databases">
        <title>Draft genome sequences of four alkaliphilic bacteria belonging to the Anaerobacillus genus.</title>
        <authorList>
            <person name="Bassil N.M."/>
            <person name="Lloyd J.R."/>
        </authorList>
    </citation>
    <scope>NUCLEOTIDE SEQUENCE [LARGE SCALE GENOMIC DNA]</scope>
    <source>
        <strain evidence="4 5">DSM 15340</strain>
    </source>
</reference>
<dbReference type="InterPro" id="IPR014044">
    <property type="entry name" value="CAP_dom"/>
</dbReference>
<dbReference type="InterPro" id="IPR035940">
    <property type="entry name" value="CAP_sf"/>
</dbReference>
<feature type="transmembrane region" description="Helical" evidence="1">
    <location>
        <begin position="5"/>
        <end position="23"/>
    </location>
</feature>
<organism evidence="4 5">
    <name type="scientific">Anaerobacillus arseniciselenatis</name>
    <dbReference type="NCBI Taxonomy" id="85682"/>
    <lineage>
        <taxon>Bacteria</taxon>
        <taxon>Bacillati</taxon>
        <taxon>Bacillota</taxon>
        <taxon>Bacilli</taxon>
        <taxon>Bacillales</taxon>
        <taxon>Bacillaceae</taxon>
        <taxon>Anaerobacillus</taxon>
    </lineage>
</organism>